<gene>
    <name evidence="1" type="ORF">Pla100_49170</name>
</gene>
<keyword evidence="2" id="KW-1185">Reference proteome</keyword>
<proteinExistence type="predicted"/>
<dbReference type="Proteomes" id="UP000316213">
    <property type="component" value="Unassembled WGS sequence"/>
</dbReference>
<accession>A0A5C5ZXA0</accession>
<organism evidence="1 2">
    <name type="scientific">Neorhodopirellula pilleata</name>
    <dbReference type="NCBI Taxonomy" id="2714738"/>
    <lineage>
        <taxon>Bacteria</taxon>
        <taxon>Pseudomonadati</taxon>
        <taxon>Planctomycetota</taxon>
        <taxon>Planctomycetia</taxon>
        <taxon>Pirellulales</taxon>
        <taxon>Pirellulaceae</taxon>
        <taxon>Neorhodopirellula</taxon>
    </lineage>
</organism>
<sequence length="74" mass="8623">MQPKNPSLTLRVTKKEQLQKLRVGLRYIQQGVTRRITIYLPDETWKVFCDQIVERELAMHTILRTPTTVTNGLG</sequence>
<comment type="caution">
    <text evidence="1">The sequence shown here is derived from an EMBL/GenBank/DDBJ whole genome shotgun (WGS) entry which is preliminary data.</text>
</comment>
<evidence type="ECO:0000313" key="2">
    <source>
        <dbReference type="Proteomes" id="UP000316213"/>
    </source>
</evidence>
<evidence type="ECO:0000313" key="1">
    <source>
        <dbReference type="EMBL" id="TWT91879.1"/>
    </source>
</evidence>
<protein>
    <submittedName>
        <fullName evidence="1">Uncharacterized protein</fullName>
    </submittedName>
</protein>
<name>A0A5C5ZXA0_9BACT</name>
<dbReference type="AlphaFoldDB" id="A0A5C5ZXA0"/>
<dbReference type="EMBL" id="SJPM01000013">
    <property type="protein sequence ID" value="TWT91879.1"/>
    <property type="molecule type" value="Genomic_DNA"/>
</dbReference>
<reference evidence="1 2" key="1">
    <citation type="submission" date="2019-02" db="EMBL/GenBank/DDBJ databases">
        <title>Deep-cultivation of Planctomycetes and their phenomic and genomic characterization uncovers novel biology.</title>
        <authorList>
            <person name="Wiegand S."/>
            <person name="Jogler M."/>
            <person name="Boedeker C."/>
            <person name="Pinto D."/>
            <person name="Vollmers J."/>
            <person name="Rivas-Marin E."/>
            <person name="Kohn T."/>
            <person name="Peeters S.H."/>
            <person name="Heuer A."/>
            <person name="Rast P."/>
            <person name="Oberbeckmann S."/>
            <person name="Bunk B."/>
            <person name="Jeske O."/>
            <person name="Meyerdierks A."/>
            <person name="Storesund J.E."/>
            <person name="Kallscheuer N."/>
            <person name="Luecker S."/>
            <person name="Lage O.M."/>
            <person name="Pohl T."/>
            <person name="Merkel B.J."/>
            <person name="Hornburger P."/>
            <person name="Mueller R.-W."/>
            <person name="Bruemmer F."/>
            <person name="Labrenz M."/>
            <person name="Spormann A.M."/>
            <person name="Op Den Camp H."/>
            <person name="Overmann J."/>
            <person name="Amann R."/>
            <person name="Jetten M.S.M."/>
            <person name="Mascher T."/>
            <person name="Medema M.H."/>
            <person name="Devos D.P."/>
            <person name="Kaster A.-K."/>
            <person name="Ovreas L."/>
            <person name="Rohde M."/>
            <person name="Galperin M.Y."/>
            <person name="Jogler C."/>
        </authorList>
    </citation>
    <scope>NUCLEOTIDE SEQUENCE [LARGE SCALE GENOMIC DNA]</scope>
    <source>
        <strain evidence="1 2">Pla100</strain>
    </source>
</reference>